<name>A0A370K2J1_9GAMM</name>
<proteinExistence type="predicted"/>
<dbReference type="Proteomes" id="UP000254711">
    <property type="component" value="Unassembled WGS sequence"/>
</dbReference>
<dbReference type="AlphaFoldDB" id="A0A370K2J1"/>
<reference evidence="1 2" key="1">
    <citation type="submission" date="2018-07" db="EMBL/GenBank/DDBJ databases">
        <title>Dyella solisilvae sp. nov., isolated from the pine and broad-leaved mixed forest soil.</title>
        <authorList>
            <person name="Gao Z."/>
            <person name="Qiu L."/>
        </authorList>
    </citation>
    <scope>NUCLEOTIDE SEQUENCE [LARGE SCALE GENOMIC DNA]</scope>
    <source>
        <strain evidence="1 2">DHG54</strain>
    </source>
</reference>
<dbReference type="EMBL" id="QQSY01000011">
    <property type="protein sequence ID" value="RDI96808.1"/>
    <property type="molecule type" value="Genomic_DNA"/>
</dbReference>
<organism evidence="1 2">
    <name type="scientific">Dyella solisilvae</name>
    <dbReference type="NCBI Taxonomy" id="1920168"/>
    <lineage>
        <taxon>Bacteria</taxon>
        <taxon>Pseudomonadati</taxon>
        <taxon>Pseudomonadota</taxon>
        <taxon>Gammaproteobacteria</taxon>
        <taxon>Lysobacterales</taxon>
        <taxon>Rhodanobacteraceae</taxon>
        <taxon>Dyella</taxon>
    </lineage>
</organism>
<protein>
    <submittedName>
        <fullName evidence="1">Uncharacterized protein</fullName>
    </submittedName>
</protein>
<keyword evidence="2" id="KW-1185">Reference proteome</keyword>
<evidence type="ECO:0000313" key="2">
    <source>
        <dbReference type="Proteomes" id="UP000254711"/>
    </source>
</evidence>
<gene>
    <name evidence="1" type="ORF">DVT68_19845</name>
</gene>
<dbReference type="RefSeq" id="WP_114826955.1">
    <property type="nucleotide sequence ID" value="NZ_QQSY01000011.1"/>
</dbReference>
<sequence length="133" mass="15276">MTDKADLNRPSIRENAAAYSNSRAHITKTIATATFGASFRDGFTDAMDNFRGLGGLKQWVEMHNLDRQRYLDALLLMRANYKQRMERALTSNQRTKISFEDEGFQWGRVVIAHLHRDWDCSKELADLVEVAIP</sequence>
<evidence type="ECO:0000313" key="1">
    <source>
        <dbReference type="EMBL" id="RDI96808.1"/>
    </source>
</evidence>
<comment type="caution">
    <text evidence="1">The sequence shown here is derived from an EMBL/GenBank/DDBJ whole genome shotgun (WGS) entry which is preliminary data.</text>
</comment>
<accession>A0A370K2J1</accession>